<evidence type="ECO:0000313" key="3">
    <source>
        <dbReference type="Proteomes" id="UP001620626"/>
    </source>
</evidence>
<evidence type="ECO:0000256" key="1">
    <source>
        <dbReference type="SAM" id="SignalP"/>
    </source>
</evidence>
<proteinExistence type="predicted"/>
<evidence type="ECO:0000313" key="2">
    <source>
        <dbReference type="EMBL" id="KAL3109642.1"/>
    </source>
</evidence>
<keyword evidence="3" id="KW-1185">Reference proteome</keyword>
<keyword evidence="1" id="KW-0732">Signal</keyword>
<accession>A0ABD2L355</accession>
<dbReference type="Proteomes" id="UP001620626">
    <property type="component" value="Unassembled WGS sequence"/>
</dbReference>
<name>A0ABD2L355_9BILA</name>
<sequence>MSLFMGSSILNLIQATIMVILLLHRTYGRTNNQIHDGQIQEPVQLNEMSENEQKWTYELNRIDERKCQQNHGQKTHF</sequence>
<dbReference type="AlphaFoldDB" id="A0ABD2L355"/>
<organism evidence="2 3">
    <name type="scientific">Heterodera trifolii</name>
    <dbReference type="NCBI Taxonomy" id="157864"/>
    <lineage>
        <taxon>Eukaryota</taxon>
        <taxon>Metazoa</taxon>
        <taxon>Ecdysozoa</taxon>
        <taxon>Nematoda</taxon>
        <taxon>Chromadorea</taxon>
        <taxon>Rhabditida</taxon>
        <taxon>Tylenchina</taxon>
        <taxon>Tylenchomorpha</taxon>
        <taxon>Tylenchoidea</taxon>
        <taxon>Heteroderidae</taxon>
        <taxon>Heteroderinae</taxon>
        <taxon>Heterodera</taxon>
    </lineage>
</organism>
<feature type="chain" id="PRO_5044756780" evidence="1">
    <location>
        <begin position="29"/>
        <end position="77"/>
    </location>
</feature>
<protein>
    <submittedName>
        <fullName evidence="2">Uncharacterized protein</fullName>
    </submittedName>
</protein>
<comment type="caution">
    <text evidence="2">The sequence shown here is derived from an EMBL/GenBank/DDBJ whole genome shotgun (WGS) entry which is preliminary data.</text>
</comment>
<feature type="signal peptide" evidence="1">
    <location>
        <begin position="1"/>
        <end position="28"/>
    </location>
</feature>
<reference evidence="2 3" key="1">
    <citation type="submission" date="2024-10" db="EMBL/GenBank/DDBJ databases">
        <authorList>
            <person name="Kim D."/>
        </authorList>
    </citation>
    <scope>NUCLEOTIDE SEQUENCE [LARGE SCALE GENOMIC DNA]</scope>
    <source>
        <strain evidence="2">BH-2024</strain>
    </source>
</reference>
<dbReference type="EMBL" id="JBICBT010000560">
    <property type="protein sequence ID" value="KAL3109642.1"/>
    <property type="molecule type" value="Genomic_DNA"/>
</dbReference>
<gene>
    <name evidence="2" type="ORF">niasHT_012430</name>
</gene>